<evidence type="ECO:0000313" key="2">
    <source>
        <dbReference type="Proteomes" id="UP000256542"/>
    </source>
</evidence>
<comment type="caution">
    <text evidence="1">The sequence shown here is derived from an EMBL/GenBank/DDBJ whole genome shotgun (WGS) entry which is preliminary data.</text>
</comment>
<sequence>MGFRSVFVLSCCLTLSGCAMGPRGGGGAPLGLFAFGAGVAIGSVLTTLPPRHVVVRNDIYYSDGVFYRDGPHGYVVIAPSPGVWVDDIPADHKVVHYQDHDYFKCKGVWYRFDPQRKQYRVVKDPF</sequence>
<evidence type="ECO:0008006" key="3">
    <source>
        <dbReference type="Google" id="ProtNLM"/>
    </source>
</evidence>
<evidence type="ECO:0000313" key="1">
    <source>
        <dbReference type="EMBL" id="REG82386.1"/>
    </source>
</evidence>
<name>A0A3E0DKU5_9GAMM</name>
<gene>
    <name evidence="1" type="ORF">DFP81_10945</name>
</gene>
<keyword evidence="2" id="KW-1185">Reference proteome</keyword>
<dbReference type="Pfam" id="PF20125">
    <property type="entry name" value="DUF6515"/>
    <property type="match status" value="1"/>
</dbReference>
<protein>
    <recommendedName>
        <fullName evidence="3">Lipoprotein</fullName>
    </recommendedName>
</protein>
<proteinExistence type="predicted"/>
<dbReference type="RefSeq" id="WP_115898322.1">
    <property type="nucleotide sequence ID" value="NZ_QUNG01000009.1"/>
</dbReference>
<dbReference type="Proteomes" id="UP000256542">
    <property type="component" value="Unassembled WGS sequence"/>
</dbReference>
<dbReference type="PROSITE" id="PS51257">
    <property type="entry name" value="PROKAR_LIPOPROTEIN"/>
    <property type="match status" value="1"/>
</dbReference>
<accession>A0A3E0DKU5</accession>
<dbReference type="AlphaFoldDB" id="A0A3E0DKU5"/>
<dbReference type="InterPro" id="IPR045398">
    <property type="entry name" value="DUF6515"/>
</dbReference>
<dbReference type="OrthoDB" id="196716at2"/>
<organism evidence="1 2">
    <name type="scientific">Marinomonas pollencensis</name>
    <dbReference type="NCBI Taxonomy" id="491954"/>
    <lineage>
        <taxon>Bacteria</taxon>
        <taxon>Pseudomonadati</taxon>
        <taxon>Pseudomonadota</taxon>
        <taxon>Gammaproteobacteria</taxon>
        <taxon>Oceanospirillales</taxon>
        <taxon>Oceanospirillaceae</taxon>
        <taxon>Marinomonas</taxon>
    </lineage>
</organism>
<reference evidence="1 2" key="1">
    <citation type="submission" date="2018-08" db="EMBL/GenBank/DDBJ databases">
        <title>Genomic Encyclopedia of Type Strains, Phase III (KMG-III): the genomes of soil and plant-associated and newly described type strains.</title>
        <authorList>
            <person name="Whitman W."/>
        </authorList>
    </citation>
    <scope>NUCLEOTIDE SEQUENCE [LARGE SCALE GENOMIC DNA]</scope>
    <source>
        <strain evidence="1 2">CECT 7375</strain>
    </source>
</reference>
<dbReference type="EMBL" id="QUNG01000009">
    <property type="protein sequence ID" value="REG82386.1"/>
    <property type="molecule type" value="Genomic_DNA"/>
</dbReference>